<dbReference type="EMBL" id="JACHXU010000010">
    <property type="protein sequence ID" value="MBB3207360.1"/>
    <property type="molecule type" value="Genomic_DNA"/>
</dbReference>
<name>A0A7W5DZF7_9BACT</name>
<evidence type="ECO:0000256" key="1">
    <source>
        <dbReference type="SAM" id="Phobius"/>
    </source>
</evidence>
<dbReference type="Proteomes" id="UP000536179">
    <property type="component" value="Unassembled WGS sequence"/>
</dbReference>
<organism evidence="2 3">
    <name type="scientific">Aporhodopirellula rubra</name>
    <dbReference type="NCBI Taxonomy" id="980271"/>
    <lineage>
        <taxon>Bacteria</taxon>
        <taxon>Pseudomonadati</taxon>
        <taxon>Planctomycetota</taxon>
        <taxon>Planctomycetia</taxon>
        <taxon>Pirellulales</taxon>
        <taxon>Pirellulaceae</taxon>
        <taxon>Aporhodopirellula</taxon>
    </lineage>
</organism>
<keyword evidence="1" id="KW-0812">Transmembrane</keyword>
<feature type="transmembrane region" description="Helical" evidence="1">
    <location>
        <begin position="12"/>
        <end position="34"/>
    </location>
</feature>
<reference evidence="2 3" key="1">
    <citation type="submission" date="2020-08" db="EMBL/GenBank/DDBJ databases">
        <title>Genomic Encyclopedia of Type Strains, Phase III (KMG-III): the genomes of soil and plant-associated and newly described type strains.</title>
        <authorList>
            <person name="Whitman W."/>
        </authorList>
    </citation>
    <scope>NUCLEOTIDE SEQUENCE [LARGE SCALE GENOMIC DNA]</scope>
    <source>
        <strain evidence="2 3">CECT 8075</strain>
    </source>
</reference>
<sequence length="101" mass="10615">MKSEEFERSLLAGLPGHAGLTLPLGVGIFAYYVLGIETLRHDLLVPAATLGLRTGPPEQAGALGGGGWRLSLRTGALGEGWVFRHFVGSLERCGENVVTAT</sequence>
<protein>
    <submittedName>
        <fullName evidence="2">Uncharacterized protein</fullName>
    </submittedName>
</protein>
<gene>
    <name evidence="2" type="ORF">FHS27_003181</name>
</gene>
<evidence type="ECO:0000313" key="2">
    <source>
        <dbReference type="EMBL" id="MBB3207360.1"/>
    </source>
</evidence>
<keyword evidence="3" id="KW-1185">Reference proteome</keyword>
<evidence type="ECO:0000313" key="3">
    <source>
        <dbReference type="Proteomes" id="UP000536179"/>
    </source>
</evidence>
<keyword evidence="1" id="KW-0472">Membrane</keyword>
<dbReference type="AlphaFoldDB" id="A0A7W5DZF7"/>
<dbReference type="RefSeq" id="WP_184305713.1">
    <property type="nucleotide sequence ID" value="NZ_JACHXU010000010.1"/>
</dbReference>
<comment type="caution">
    <text evidence="2">The sequence shown here is derived from an EMBL/GenBank/DDBJ whole genome shotgun (WGS) entry which is preliminary data.</text>
</comment>
<proteinExistence type="predicted"/>
<accession>A0A7W5DZF7</accession>
<keyword evidence="1" id="KW-1133">Transmembrane helix</keyword>